<organism evidence="3 4">
    <name type="scientific">candidate division WS6 bacterium OLB20</name>
    <dbReference type="NCBI Taxonomy" id="1617426"/>
    <lineage>
        <taxon>Bacteria</taxon>
        <taxon>Candidatus Dojkabacteria</taxon>
    </lineage>
</organism>
<feature type="region of interest" description="Disordered" evidence="1">
    <location>
        <begin position="1"/>
        <end position="34"/>
    </location>
</feature>
<dbReference type="STRING" id="1617426.TR69_WS6001000367"/>
<evidence type="ECO:0000313" key="3">
    <source>
        <dbReference type="EMBL" id="KXK27489.1"/>
    </source>
</evidence>
<protein>
    <submittedName>
        <fullName evidence="3">Uncharacterized protein</fullName>
    </submittedName>
</protein>
<evidence type="ECO:0000256" key="2">
    <source>
        <dbReference type="SAM" id="Phobius"/>
    </source>
</evidence>
<accession>A0A136M0Q6</accession>
<keyword evidence="2" id="KW-0472">Membrane</keyword>
<comment type="caution">
    <text evidence="3">The sequence shown here is derived from an EMBL/GenBank/DDBJ whole genome shotgun (WGS) entry which is preliminary data.</text>
</comment>
<gene>
    <name evidence="3" type="ORF">TR69_WS6001000367</name>
</gene>
<dbReference type="AlphaFoldDB" id="A0A136M0Q6"/>
<dbReference type="PATRIC" id="fig|1617426.3.peg.366"/>
<sequence>MSTATNPAGLPPLPGTDTNAAPAPSITPAGSAPGLPVIKDEELLDFDRPAVSKSGDRGFRMFVAGIVLINVIIVAVIGFMVLNSQSGSQPAVTPTPSPASFPDSSEIPTATPTASVIPTEPFTPIALSEEFYTSPYASNGLVASFKYPAGFSEVARDTTDEVYQVRYETTGAADTELDRLVYVFQRQNPEQLLTECGEIPQAAEGTFSYTDSNSGSLIDLPYVACDSTGNSGALTIITVLSADQTLTGVVNGDTADLTAATSEMAQIVASLRFTPQ</sequence>
<evidence type="ECO:0000313" key="4">
    <source>
        <dbReference type="Proteomes" id="UP000070457"/>
    </source>
</evidence>
<proteinExistence type="predicted"/>
<evidence type="ECO:0000256" key="1">
    <source>
        <dbReference type="SAM" id="MobiDB-lite"/>
    </source>
</evidence>
<name>A0A136M0Q6_9BACT</name>
<keyword evidence="2" id="KW-1133">Transmembrane helix</keyword>
<feature type="transmembrane region" description="Helical" evidence="2">
    <location>
        <begin position="62"/>
        <end position="82"/>
    </location>
</feature>
<dbReference type="EMBL" id="JYNZ01000002">
    <property type="protein sequence ID" value="KXK27489.1"/>
    <property type="molecule type" value="Genomic_DNA"/>
</dbReference>
<feature type="region of interest" description="Disordered" evidence="1">
    <location>
        <begin position="87"/>
        <end position="115"/>
    </location>
</feature>
<keyword evidence="2" id="KW-0812">Transmembrane</keyword>
<dbReference type="Proteomes" id="UP000070457">
    <property type="component" value="Unassembled WGS sequence"/>
</dbReference>
<reference evidence="3 4" key="1">
    <citation type="submission" date="2015-02" db="EMBL/GenBank/DDBJ databases">
        <title>Improved understanding of the partial-nitritation anammox process through 23 genomes representing the majority of the microbial community.</title>
        <authorList>
            <person name="Speth D.R."/>
            <person name="In T Zandt M."/>
            <person name="Guerrero Cruz S."/>
            <person name="Jetten M.S."/>
            <person name="Dutilh B.E."/>
        </authorList>
    </citation>
    <scope>NUCLEOTIDE SEQUENCE [LARGE SCALE GENOMIC DNA]</scope>
    <source>
        <strain evidence="3">OLB20</strain>
    </source>
</reference>
<feature type="compositionally biased region" description="Polar residues" evidence="1">
    <location>
        <begin position="102"/>
        <end position="115"/>
    </location>
</feature>